<dbReference type="EMBL" id="SACT01000002">
    <property type="protein sequence ID" value="RVT52831.1"/>
    <property type="molecule type" value="Genomic_DNA"/>
</dbReference>
<feature type="signal peptide" evidence="1">
    <location>
        <begin position="1"/>
        <end position="20"/>
    </location>
</feature>
<organism evidence="2 3">
    <name type="scientific">Rubrivivax albus</name>
    <dbReference type="NCBI Taxonomy" id="2499835"/>
    <lineage>
        <taxon>Bacteria</taxon>
        <taxon>Pseudomonadati</taxon>
        <taxon>Pseudomonadota</taxon>
        <taxon>Betaproteobacteria</taxon>
        <taxon>Burkholderiales</taxon>
        <taxon>Sphaerotilaceae</taxon>
        <taxon>Rubrivivax</taxon>
    </lineage>
</organism>
<dbReference type="RefSeq" id="WP_128198202.1">
    <property type="nucleotide sequence ID" value="NZ_SACT01000002.1"/>
</dbReference>
<proteinExistence type="predicted"/>
<keyword evidence="3" id="KW-1185">Reference proteome</keyword>
<sequence>MKFISLMGMALLSVSGLAQAQSTPIEQWQIIEGKGLTDNYVYLGMSRKEANTRTTNGNCRGKVTQCSFRGQDNVEAPVITLFFNKKNKVTDINIIQGGAISWPTTAGVVDGMTPEQVQALYPGSVIQQADPFTRVVVAARQGYRYSFNQVCNSDDQCPIFTYHSVFKRQKAQ</sequence>
<dbReference type="Proteomes" id="UP000288178">
    <property type="component" value="Unassembled WGS sequence"/>
</dbReference>
<evidence type="ECO:0000313" key="2">
    <source>
        <dbReference type="EMBL" id="RVT52831.1"/>
    </source>
</evidence>
<accession>A0A437JYV4</accession>
<gene>
    <name evidence="2" type="ORF">ENE75_10525</name>
</gene>
<protein>
    <submittedName>
        <fullName evidence="2">Uncharacterized protein</fullName>
    </submittedName>
</protein>
<reference evidence="2 3" key="1">
    <citation type="submission" date="2019-01" db="EMBL/GenBank/DDBJ databases">
        <authorList>
            <person name="Chen W.-M."/>
        </authorList>
    </citation>
    <scope>NUCLEOTIDE SEQUENCE [LARGE SCALE GENOMIC DNA]</scope>
    <source>
        <strain evidence="2 3">ICH-3</strain>
    </source>
</reference>
<evidence type="ECO:0000256" key="1">
    <source>
        <dbReference type="SAM" id="SignalP"/>
    </source>
</evidence>
<evidence type="ECO:0000313" key="3">
    <source>
        <dbReference type="Proteomes" id="UP000288178"/>
    </source>
</evidence>
<comment type="caution">
    <text evidence="2">The sequence shown here is derived from an EMBL/GenBank/DDBJ whole genome shotgun (WGS) entry which is preliminary data.</text>
</comment>
<name>A0A437JYV4_9BURK</name>
<dbReference type="AlphaFoldDB" id="A0A437JYV4"/>
<keyword evidence="1" id="KW-0732">Signal</keyword>
<feature type="chain" id="PRO_5019294707" evidence="1">
    <location>
        <begin position="21"/>
        <end position="172"/>
    </location>
</feature>